<name>A0AAN9TFG8_9HEMI</name>
<dbReference type="AlphaFoldDB" id="A0AAN9TFG8"/>
<evidence type="ECO:0000313" key="1">
    <source>
        <dbReference type="EMBL" id="KAK7590195.1"/>
    </source>
</evidence>
<organism evidence="1 2">
    <name type="scientific">Parthenolecanium corni</name>
    <dbReference type="NCBI Taxonomy" id="536013"/>
    <lineage>
        <taxon>Eukaryota</taxon>
        <taxon>Metazoa</taxon>
        <taxon>Ecdysozoa</taxon>
        <taxon>Arthropoda</taxon>
        <taxon>Hexapoda</taxon>
        <taxon>Insecta</taxon>
        <taxon>Pterygota</taxon>
        <taxon>Neoptera</taxon>
        <taxon>Paraneoptera</taxon>
        <taxon>Hemiptera</taxon>
        <taxon>Sternorrhyncha</taxon>
        <taxon>Coccoidea</taxon>
        <taxon>Coccidae</taxon>
        <taxon>Parthenolecanium</taxon>
    </lineage>
</organism>
<comment type="caution">
    <text evidence="1">The sequence shown here is derived from an EMBL/GenBank/DDBJ whole genome shotgun (WGS) entry which is preliminary data.</text>
</comment>
<accession>A0AAN9TFG8</accession>
<sequence length="66" mass="7325">MFTFLSPSYNVDGERQHNVFDFKSAKLPHAVLYKPSPSSAEVSHLTSTDSILRPPSRPVSFCSAIE</sequence>
<gene>
    <name evidence="1" type="ORF">V9T40_001808</name>
</gene>
<proteinExistence type="predicted"/>
<dbReference type="EMBL" id="JBBCAQ010000022">
    <property type="protein sequence ID" value="KAK7590195.1"/>
    <property type="molecule type" value="Genomic_DNA"/>
</dbReference>
<keyword evidence="2" id="KW-1185">Reference proteome</keyword>
<dbReference type="Proteomes" id="UP001367676">
    <property type="component" value="Unassembled WGS sequence"/>
</dbReference>
<evidence type="ECO:0000313" key="2">
    <source>
        <dbReference type="Proteomes" id="UP001367676"/>
    </source>
</evidence>
<protein>
    <submittedName>
        <fullName evidence="1">Uncharacterized protein</fullName>
    </submittedName>
</protein>
<reference evidence="1 2" key="1">
    <citation type="submission" date="2024-03" db="EMBL/GenBank/DDBJ databases">
        <title>Adaptation during the transition from Ophiocordyceps entomopathogen to insect associate is accompanied by gene loss and intensified selection.</title>
        <authorList>
            <person name="Ward C.M."/>
            <person name="Onetto C.A."/>
            <person name="Borneman A.R."/>
        </authorList>
    </citation>
    <scope>NUCLEOTIDE SEQUENCE [LARGE SCALE GENOMIC DNA]</scope>
    <source>
        <strain evidence="1">AWRI1</strain>
        <tissue evidence="1">Single Adult Female</tissue>
    </source>
</reference>